<feature type="compositionally biased region" description="Basic residues" evidence="1">
    <location>
        <begin position="1"/>
        <end position="12"/>
    </location>
</feature>
<dbReference type="STRING" id="1035309.A0A2C5X1F7"/>
<feature type="transmembrane region" description="Helical" evidence="2">
    <location>
        <begin position="250"/>
        <end position="271"/>
    </location>
</feature>
<evidence type="ECO:0000313" key="3">
    <source>
        <dbReference type="EMBL" id="PHH51966.1"/>
    </source>
</evidence>
<dbReference type="InterPro" id="IPR021514">
    <property type="entry name" value="DUF3176"/>
</dbReference>
<dbReference type="Pfam" id="PF11374">
    <property type="entry name" value="DUF3176"/>
    <property type="match status" value="1"/>
</dbReference>
<feature type="non-terminal residue" evidence="3">
    <location>
        <position position="735"/>
    </location>
</feature>
<protein>
    <submittedName>
        <fullName evidence="3">Uncharacterized protein</fullName>
    </submittedName>
</protein>
<dbReference type="PANTHER" id="PTHR35394">
    <property type="entry name" value="DUF3176 DOMAIN-CONTAINING PROTEIN"/>
    <property type="match status" value="1"/>
</dbReference>
<name>A0A2C5X1F7_9PEZI</name>
<organism evidence="3 4">
    <name type="scientific">Ceratocystis fimbriata CBS 114723</name>
    <dbReference type="NCBI Taxonomy" id="1035309"/>
    <lineage>
        <taxon>Eukaryota</taxon>
        <taxon>Fungi</taxon>
        <taxon>Dikarya</taxon>
        <taxon>Ascomycota</taxon>
        <taxon>Pezizomycotina</taxon>
        <taxon>Sordariomycetes</taxon>
        <taxon>Hypocreomycetidae</taxon>
        <taxon>Microascales</taxon>
        <taxon>Ceratocystidaceae</taxon>
        <taxon>Ceratocystis</taxon>
    </lineage>
</organism>
<evidence type="ECO:0000256" key="1">
    <source>
        <dbReference type="SAM" id="MobiDB-lite"/>
    </source>
</evidence>
<dbReference type="OrthoDB" id="5242705at2759"/>
<feature type="transmembrane region" description="Helical" evidence="2">
    <location>
        <begin position="146"/>
        <end position="166"/>
    </location>
</feature>
<keyword evidence="2" id="KW-1133">Transmembrane helix</keyword>
<evidence type="ECO:0000313" key="4">
    <source>
        <dbReference type="Proteomes" id="UP000222788"/>
    </source>
</evidence>
<accession>A0A2C5X1F7</accession>
<feature type="compositionally biased region" description="Basic and acidic residues" evidence="1">
    <location>
        <begin position="27"/>
        <end position="36"/>
    </location>
</feature>
<keyword evidence="2" id="KW-0812">Transmembrane</keyword>
<keyword evidence="2" id="KW-0472">Membrane</keyword>
<comment type="caution">
    <text evidence="3">The sequence shown here is derived from an EMBL/GenBank/DDBJ whole genome shotgun (WGS) entry which is preliminary data.</text>
</comment>
<evidence type="ECO:0000256" key="2">
    <source>
        <dbReference type="SAM" id="Phobius"/>
    </source>
</evidence>
<dbReference type="PANTHER" id="PTHR35394:SF5">
    <property type="entry name" value="DUF3176 DOMAIN-CONTAINING PROTEIN"/>
    <property type="match status" value="1"/>
</dbReference>
<feature type="transmembrane region" description="Helical" evidence="2">
    <location>
        <begin position="186"/>
        <end position="205"/>
    </location>
</feature>
<gene>
    <name evidence="3" type="ORF">CFIMG_005199RAa</name>
</gene>
<dbReference type="AlphaFoldDB" id="A0A2C5X1F7"/>
<dbReference type="Proteomes" id="UP000222788">
    <property type="component" value="Unassembled WGS sequence"/>
</dbReference>
<feature type="region of interest" description="Disordered" evidence="1">
    <location>
        <begin position="1"/>
        <end position="66"/>
    </location>
</feature>
<feature type="transmembrane region" description="Helical" evidence="2">
    <location>
        <begin position="649"/>
        <end position="675"/>
    </location>
</feature>
<sequence length="735" mass="78193">MSHFQHPNHKRSSSSFRAVSHGISPIRRFESRDSIRRKPVPIPPTSSSKRRGRYRQSHDHQPSDVNGATYAEETAGVSSSPLPSTHRAKNPLEKQLITIIPDQLGQRAPKSADTMSNVPRTVIARPGRPTKRRTSIWRQIVDGWRVELLCCIVSVCCVITILAILGTANGTPLSALPYEVPINAMIQFPITVAVFSFLVPLSSCISQWKWLWFFSANKSNLGDFQKFDAGSRNIPGAVSLFLALKMASPACFGALLVILAVAIAPITQFAVAYTDGLVVVPAGSDIAAVKTLQVVGPGSGSLDVFTGAVNQGLKVWDQSGLDPNIPAISCSTGHCQFPQVSALSVCSSIQNITDHLVISEDTALLPDLQDDCSLEYDASRYSIVACKTPQSQTVSSAFSPRSAIIYSMPVIFSQPKIQAGANSTPPLFGALEAIFSLCANTYNVSVSNGSINAHLIESSTLQTTQDFAGVNVNCTVADGETASSPALCRIQPNPGVAVLEAETGGDGSRYVAAYSVLEELALAMNAAISGRWSKLVMDDTEEEGISADSDSAAVSQSSVLSADYNAGVARIADAVSNSDWILPTSNQSLDHTTGNQPSILMLAGSIASQLTTAMKDAAIQASLPNSTTAPVATTQGSALSMQPVLTVSWAALSLLMFETAATMFFLFFTMIVTAYRKSPVLKSSATAQLVALGESARKAVGGIDEASMLDRKERVLNVVYEDRSLVLQPVDRGKM</sequence>
<reference evidence="3 4" key="1">
    <citation type="journal article" date="2013" name="Fungal Biol.">
        <title>Analysis of microsatellite markers in the genome of the plant pathogen Ceratocystis fimbriata.</title>
        <authorList>
            <person name="Simpson M.C."/>
            <person name="Wilken P.M."/>
            <person name="Coetzee M.P."/>
            <person name="Wingfield M.J."/>
            <person name="Wingfield B.D."/>
        </authorList>
    </citation>
    <scope>NUCLEOTIDE SEQUENCE [LARGE SCALE GENOMIC DNA]</scope>
    <source>
        <strain evidence="3 4">CBS 114723</strain>
    </source>
</reference>
<proteinExistence type="predicted"/>
<reference evidence="3 4" key="2">
    <citation type="journal article" date="2013" name="IMA Fungus">
        <title>IMA Genome-F 1: Ceratocystis fimbriata: Draft nuclear genome sequence for the plant pathogen, Ceratocystis fimbriata.</title>
        <authorList>
            <person name="Wilken P.M."/>
            <person name="Steenkamp E.T."/>
            <person name="Wingfield M.J."/>
            <person name="de Beer Z.W."/>
            <person name="Wingfield B.D."/>
        </authorList>
    </citation>
    <scope>NUCLEOTIDE SEQUENCE [LARGE SCALE GENOMIC DNA]</scope>
    <source>
        <strain evidence="3 4">CBS 114723</strain>
    </source>
</reference>
<keyword evidence="4" id="KW-1185">Reference proteome</keyword>
<dbReference type="EMBL" id="APWK03000080">
    <property type="protein sequence ID" value="PHH51966.1"/>
    <property type="molecule type" value="Genomic_DNA"/>
</dbReference>